<keyword evidence="4" id="KW-1185">Reference proteome</keyword>
<dbReference type="GO" id="GO:0015074">
    <property type="term" value="P:DNA integration"/>
    <property type="evidence" value="ECO:0007669"/>
    <property type="project" value="InterPro"/>
</dbReference>
<feature type="compositionally biased region" description="Pro residues" evidence="2">
    <location>
        <begin position="562"/>
        <end position="572"/>
    </location>
</feature>
<proteinExistence type="predicted"/>
<dbReference type="InterPro" id="IPR011010">
    <property type="entry name" value="DNA_brk_join_enz"/>
</dbReference>
<evidence type="ECO:0000256" key="2">
    <source>
        <dbReference type="SAM" id="MobiDB-lite"/>
    </source>
</evidence>
<feature type="compositionally biased region" description="Low complexity" evidence="2">
    <location>
        <begin position="502"/>
        <end position="524"/>
    </location>
</feature>
<evidence type="ECO:0000256" key="1">
    <source>
        <dbReference type="ARBA" id="ARBA00023172"/>
    </source>
</evidence>
<protein>
    <submittedName>
        <fullName evidence="3">Uncharacterized protein</fullName>
    </submittedName>
</protein>
<dbReference type="InterPro" id="IPR013762">
    <property type="entry name" value="Integrase-like_cat_sf"/>
</dbReference>
<dbReference type="Gene3D" id="1.10.443.10">
    <property type="entry name" value="Intergrase catalytic core"/>
    <property type="match status" value="1"/>
</dbReference>
<dbReference type="GO" id="GO:0006310">
    <property type="term" value="P:DNA recombination"/>
    <property type="evidence" value="ECO:0007669"/>
    <property type="project" value="UniProtKB-KW"/>
</dbReference>
<accession>A0AAN9FZK4</accession>
<dbReference type="AlphaFoldDB" id="A0AAN9FZK4"/>
<dbReference type="GO" id="GO:0003677">
    <property type="term" value="F:DNA binding"/>
    <property type="evidence" value="ECO:0007669"/>
    <property type="project" value="InterPro"/>
</dbReference>
<evidence type="ECO:0000313" key="3">
    <source>
        <dbReference type="EMBL" id="KAK7089734.1"/>
    </source>
</evidence>
<feature type="region of interest" description="Disordered" evidence="2">
    <location>
        <begin position="1"/>
        <end position="50"/>
    </location>
</feature>
<keyword evidence="1" id="KW-0233">DNA recombination</keyword>
<feature type="region of interest" description="Disordered" evidence="2">
    <location>
        <begin position="561"/>
        <end position="590"/>
    </location>
</feature>
<feature type="compositionally biased region" description="Polar residues" evidence="2">
    <location>
        <begin position="1"/>
        <end position="18"/>
    </location>
</feature>
<comment type="caution">
    <text evidence="3">The sequence shown here is derived from an EMBL/GenBank/DDBJ whole genome shotgun (WGS) entry which is preliminary data.</text>
</comment>
<dbReference type="Proteomes" id="UP001374579">
    <property type="component" value="Unassembled WGS sequence"/>
</dbReference>
<feature type="compositionally biased region" description="Low complexity" evidence="2">
    <location>
        <begin position="573"/>
        <end position="582"/>
    </location>
</feature>
<sequence>MDSGKSSDTISYTHSGDVSSKRTSKSVTHPATKNHGKAKRNQNPCPQCGKVRTKVTDHLVRQHGMPRAEARLWHTKAGVRPKKRRERLCPICQRVQTNMGQHLRLYHVLQKDSPVYRRHVSDKPKGVVPAEGDDTRTEEIAGWVPSNIDNRALWMDYCQYLQQDKRKSGAESRSSAQQLLQWFAQLDGRCCVPHLLRKPSTDSDFVGVLFFELIVTPLIKAVEKDAKKASAALNKFNNLKTFLDFIKLRKSMWLVHGGGSLEALDNLLTEVGLWTAKHFRRAKRIREGQLKTRWEDSPKEYEAVQNKVNRLRQQVLQVPQTPERLRDRLLAYLAGSNLSRSGEVANLTAKEVHAARPRLDKPDWLEMKVKNHKTCVQHGPAVLLCPENVHQVLQGFVRRHGHQQAFANASGGRLNPSKVAQICQQHLGMNPSRWRRMFSHENRNMDTKFTKTLSTKMMHSEQTHRRWYEGAEGRQGFLDVVLRVHGLPASSADVPCQETVDAAPSPTTRTRTTPAPCATITRPASGDESCADDSRQLESAPVLAIGLPPPASSLVCQEPLDAAPPPTTPTTPAPCATITPPASGDESCADDSRQLESAPVLAIGLPPPASSLVCQEPLDAAPPPMTPTTQAPCATITRPARGDESCADDSRQLESAPVLAIGLPPPASSLVCQEPLDAAPPPTTPTTPAPCATITPPASGDTESCPDGSSQLESAPVLAFALDPASLMTHETALPSPPPLTHSDLPQELQDGGFQLPKEPMHKDEVPPRSTWSLTEHAWLHHFFGAYRGETSLRMDRIRQVLTLFPEAAAKLQLKHRNAQKIRDKLRCWSKGTYYD</sequence>
<dbReference type="SUPFAM" id="SSF56349">
    <property type="entry name" value="DNA breaking-rejoining enzymes"/>
    <property type="match status" value="1"/>
</dbReference>
<feature type="region of interest" description="Disordered" evidence="2">
    <location>
        <begin position="498"/>
        <end position="536"/>
    </location>
</feature>
<organism evidence="3 4">
    <name type="scientific">Littorina saxatilis</name>
    <dbReference type="NCBI Taxonomy" id="31220"/>
    <lineage>
        <taxon>Eukaryota</taxon>
        <taxon>Metazoa</taxon>
        <taxon>Spiralia</taxon>
        <taxon>Lophotrochozoa</taxon>
        <taxon>Mollusca</taxon>
        <taxon>Gastropoda</taxon>
        <taxon>Caenogastropoda</taxon>
        <taxon>Littorinimorpha</taxon>
        <taxon>Littorinoidea</taxon>
        <taxon>Littorinidae</taxon>
        <taxon>Littorina</taxon>
    </lineage>
</organism>
<dbReference type="EMBL" id="JBAMIC010000705">
    <property type="protein sequence ID" value="KAK7089734.1"/>
    <property type="molecule type" value="Genomic_DNA"/>
</dbReference>
<name>A0AAN9FZK4_9CAEN</name>
<reference evidence="3 4" key="1">
    <citation type="submission" date="2024-02" db="EMBL/GenBank/DDBJ databases">
        <title>Chromosome-scale genome assembly of the rough periwinkle Littorina saxatilis.</title>
        <authorList>
            <person name="De Jode A."/>
            <person name="Faria R."/>
            <person name="Formenti G."/>
            <person name="Sims Y."/>
            <person name="Smith T.P."/>
            <person name="Tracey A."/>
            <person name="Wood J.M.D."/>
            <person name="Zagrodzka Z.B."/>
            <person name="Johannesson K."/>
            <person name="Butlin R.K."/>
            <person name="Leder E.H."/>
        </authorList>
    </citation>
    <scope>NUCLEOTIDE SEQUENCE [LARGE SCALE GENOMIC DNA]</scope>
    <source>
        <strain evidence="3">Snail1</strain>
        <tissue evidence="3">Muscle</tissue>
    </source>
</reference>
<evidence type="ECO:0000313" key="4">
    <source>
        <dbReference type="Proteomes" id="UP001374579"/>
    </source>
</evidence>
<gene>
    <name evidence="3" type="ORF">V1264_024185</name>
</gene>
<feature type="region of interest" description="Disordered" evidence="2">
    <location>
        <begin position="693"/>
        <end position="712"/>
    </location>
</feature>